<gene>
    <name evidence="1" type="ORF">HNR40_006377</name>
</gene>
<dbReference type="RefSeq" id="WP_184967730.1">
    <property type="nucleotide sequence ID" value="NZ_JACHIN010000009.1"/>
</dbReference>
<protein>
    <submittedName>
        <fullName evidence="1">Uncharacterized protein</fullName>
    </submittedName>
</protein>
<evidence type="ECO:0000313" key="1">
    <source>
        <dbReference type="EMBL" id="MBB5080888.1"/>
    </source>
</evidence>
<name>A0A7W8EIT3_9ACTN</name>
<dbReference type="AlphaFoldDB" id="A0A7W8EIT3"/>
<evidence type="ECO:0000313" key="2">
    <source>
        <dbReference type="Proteomes" id="UP000568380"/>
    </source>
</evidence>
<organism evidence="1 2">
    <name type="scientific">Nonomuraea endophytica</name>
    <dbReference type="NCBI Taxonomy" id="714136"/>
    <lineage>
        <taxon>Bacteria</taxon>
        <taxon>Bacillati</taxon>
        <taxon>Actinomycetota</taxon>
        <taxon>Actinomycetes</taxon>
        <taxon>Streptosporangiales</taxon>
        <taxon>Streptosporangiaceae</taxon>
        <taxon>Nonomuraea</taxon>
    </lineage>
</organism>
<reference evidence="1 2" key="1">
    <citation type="submission" date="2020-08" db="EMBL/GenBank/DDBJ databases">
        <title>Genomic Encyclopedia of Type Strains, Phase IV (KMG-IV): sequencing the most valuable type-strain genomes for metagenomic binning, comparative biology and taxonomic classification.</title>
        <authorList>
            <person name="Goeker M."/>
        </authorList>
    </citation>
    <scope>NUCLEOTIDE SEQUENCE [LARGE SCALE GENOMIC DNA]</scope>
    <source>
        <strain evidence="1 2">DSM 45385</strain>
    </source>
</reference>
<sequence length="182" mass="19842">MDKGMLAECRHLLDHGMPQEARTAFDAGRGYLPLAMDRSGEGGAVALLSDRSGGPMIMVHLFKKRGGDWEHRGGGGGGTIEYPLVGRVPAKGPEDYLRCPGNGGVLMNPEHRLPWTGWYLRHAELTASAEVRRVRVRGRLIEVPFHGFLIVVWSARRAPEVEALGEDGEVLTTLDVSGPTLH</sequence>
<dbReference type="EMBL" id="JACHIN010000009">
    <property type="protein sequence ID" value="MBB5080888.1"/>
    <property type="molecule type" value="Genomic_DNA"/>
</dbReference>
<proteinExistence type="predicted"/>
<comment type="caution">
    <text evidence="1">The sequence shown here is derived from an EMBL/GenBank/DDBJ whole genome shotgun (WGS) entry which is preliminary data.</text>
</comment>
<dbReference type="Proteomes" id="UP000568380">
    <property type="component" value="Unassembled WGS sequence"/>
</dbReference>
<accession>A0A7W8EIT3</accession>
<keyword evidence="2" id="KW-1185">Reference proteome</keyword>